<gene>
    <name evidence="2" type="ORF">J1N35_041496</name>
</gene>
<keyword evidence="3" id="KW-1185">Reference proteome</keyword>
<protein>
    <submittedName>
        <fullName evidence="2">Uncharacterized protein</fullName>
    </submittedName>
</protein>
<feature type="region of interest" description="Disordered" evidence="1">
    <location>
        <begin position="96"/>
        <end position="145"/>
    </location>
</feature>
<evidence type="ECO:0000313" key="3">
    <source>
        <dbReference type="Proteomes" id="UP000828251"/>
    </source>
</evidence>
<evidence type="ECO:0000313" key="2">
    <source>
        <dbReference type="EMBL" id="KAH1039753.1"/>
    </source>
</evidence>
<comment type="caution">
    <text evidence="2">The sequence shown here is derived from an EMBL/GenBank/DDBJ whole genome shotgun (WGS) entry which is preliminary data.</text>
</comment>
<organism evidence="2 3">
    <name type="scientific">Gossypium stocksii</name>
    <dbReference type="NCBI Taxonomy" id="47602"/>
    <lineage>
        <taxon>Eukaryota</taxon>
        <taxon>Viridiplantae</taxon>
        <taxon>Streptophyta</taxon>
        <taxon>Embryophyta</taxon>
        <taxon>Tracheophyta</taxon>
        <taxon>Spermatophyta</taxon>
        <taxon>Magnoliopsida</taxon>
        <taxon>eudicotyledons</taxon>
        <taxon>Gunneridae</taxon>
        <taxon>Pentapetalae</taxon>
        <taxon>rosids</taxon>
        <taxon>malvids</taxon>
        <taxon>Malvales</taxon>
        <taxon>Malvaceae</taxon>
        <taxon>Malvoideae</taxon>
        <taxon>Gossypium</taxon>
    </lineage>
</organism>
<dbReference type="EMBL" id="JAIQCV010000012">
    <property type="protein sequence ID" value="KAH1039753.1"/>
    <property type="molecule type" value="Genomic_DNA"/>
</dbReference>
<proteinExistence type="predicted"/>
<sequence>MGAVPTTIFTSSSGLPLYIPTRNKFEWTPYFDPTIQECIPLEFLVNPNIWHVKVPLVMVHGKPDLLGEEAKGRPQFCLWTSISNILHVDAIDISNDNDTDDNGKPYSQLPIPRSEDTWWKPRSNRSQSTMNEGEENKRPRTQLILEVEPRRIPIRNLRPP</sequence>
<dbReference type="AlphaFoldDB" id="A0A9D3UG38"/>
<name>A0A9D3UG38_9ROSI</name>
<accession>A0A9D3UG38</accession>
<reference evidence="2 3" key="1">
    <citation type="journal article" date="2021" name="Plant Biotechnol. J.">
        <title>Multi-omics assisted identification of the key and species-specific regulatory components of drought-tolerant mechanisms in Gossypium stocksii.</title>
        <authorList>
            <person name="Yu D."/>
            <person name="Ke L."/>
            <person name="Zhang D."/>
            <person name="Wu Y."/>
            <person name="Sun Y."/>
            <person name="Mei J."/>
            <person name="Sun J."/>
            <person name="Sun Y."/>
        </authorList>
    </citation>
    <scope>NUCLEOTIDE SEQUENCE [LARGE SCALE GENOMIC DNA]</scope>
    <source>
        <strain evidence="3">cv. E1</strain>
        <tissue evidence="2">Leaf</tissue>
    </source>
</reference>
<evidence type="ECO:0000256" key="1">
    <source>
        <dbReference type="SAM" id="MobiDB-lite"/>
    </source>
</evidence>
<dbReference type="Proteomes" id="UP000828251">
    <property type="component" value="Unassembled WGS sequence"/>
</dbReference>